<dbReference type="InterPro" id="IPR002477">
    <property type="entry name" value="Peptidoglycan-bd-like"/>
</dbReference>
<dbReference type="InterPro" id="IPR036365">
    <property type="entry name" value="PGBD-like_sf"/>
</dbReference>
<feature type="region of interest" description="Disordered" evidence="1">
    <location>
        <begin position="320"/>
        <end position="346"/>
    </location>
</feature>
<dbReference type="Gene3D" id="1.25.40.10">
    <property type="entry name" value="Tetratricopeptide repeat domain"/>
    <property type="match status" value="1"/>
</dbReference>
<evidence type="ECO:0000259" key="3">
    <source>
        <dbReference type="Pfam" id="PF00656"/>
    </source>
</evidence>
<dbReference type="EMBL" id="FTMK01000015">
    <property type="protein sequence ID" value="SIQ84045.1"/>
    <property type="molecule type" value="Genomic_DNA"/>
</dbReference>
<dbReference type="InterPro" id="IPR011600">
    <property type="entry name" value="Pept_C14_caspase"/>
</dbReference>
<dbReference type="Gene3D" id="3.40.50.1460">
    <property type="match status" value="1"/>
</dbReference>
<sequence length="534" mass="55991">MRPLSLLLAVMVAAGPAWAEDRGVVIANARYQNAPELADADATAASEAMKAAGFRTVAGADLTAQDLRQALADLLRPDDTPGARIVLLNGRFLNGAGESWYMGTDADRPDLVGAGAQGVALSLVLGLIKDAQPGAVLLLGLDGEGMDHGAGLENGLGALAGPQGVTVISGPAAATGPAAAALLRPGTSVGDVLEGDERLVLAKGGDAGLVPVPQADAEADQAAAPAPGPLDGDRDLWARAAAQDSAAAYRGYLDRYPGGIYSAAAKARLGALETVERDRDVWADAAAANTVAAYEDYLARHPQGEFAQAARNRLAELRPAPAAPAPAPTRQPEIQQPRQVPAAEAAEDRLNLSRADRVAIQQRLGVLGYSTGGTDGIFGSRTRSAIRGWQQRNGHAVTGYLTAAQLGALREQAQAATPSRDEQDRAYWQQTGAKGGASNLRAYLERYPDGIHARTARQRLDAAQADAPRGDPEDRAWTQARQADTVQAYTQYLQNWPRGEHAEQARQRRTRLIGQGQIGNGVIGLDTIIRELVK</sequence>
<evidence type="ECO:0000313" key="6">
    <source>
        <dbReference type="Proteomes" id="UP000323956"/>
    </source>
</evidence>
<dbReference type="Pfam" id="PF01471">
    <property type="entry name" value="PG_binding_1"/>
    <property type="match status" value="1"/>
</dbReference>
<accession>A0A1N6W223</accession>
<gene>
    <name evidence="5" type="ORF">SAMN05421641_11562</name>
</gene>
<dbReference type="Proteomes" id="UP000323956">
    <property type="component" value="Unassembled WGS sequence"/>
</dbReference>
<dbReference type="InterPro" id="IPR029030">
    <property type="entry name" value="Caspase-like_dom_sf"/>
</dbReference>
<reference evidence="5 6" key="1">
    <citation type="submission" date="2017-01" db="EMBL/GenBank/DDBJ databases">
        <authorList>
            <person name="Varghese N."/>
            <person name="Submissions S."/>
        </authorList>
    </citation>
    <scope>NUCLEOTIDE SEQUENCE [LARGE SCALE GENOMIC DNA]</scope>
    <source>
        <strain evidence="5 6">ATCC 700171</strain>
    </source>
</reference>
<dbReference type="InterPro" id="IPR036366">
    <property type="entry name" value="PGBDSf"/>
</dbReference>
<organism evidence="5 6">
    <name type="scientific">Paracoccus thiocyanatus</name>
    <dbReference type="NCBI Taxonomy" id="34006"/>
    <lineage>
        <taxon>Bacteria</taxon>
        <taxon>Pseudomonadati</taxon>
        <taxon>Pseudomonadota</taxon>
        <taxon>Alphaproteobacteria</taxon>
        <taxon>Rhodobacterales</taxon>
        <taxon>Paracoccaceae</taxon>
        <taxon>Paracoccus</taxon>
    </lineage>
</organism>
<protein>
    <submittedName>
        <fullName evidence="5">Peptidoglycan binding domain-containing protein</fullName>
    </submittedName>
</protein>
<dbReference type="Gene3D" id="1.10.101.10">
    <property type="entry name" value="PGBD-like superfamily/PGBD"/>
    <property type="match status" value="1"/>
</dbReference>
<feature type="domain" description="Peptidase C14 caspase" evidence="3">
    <location>
        <begin position="24"/>
        <end position="83"/>
    </location>
</feature>
<dbReference type="SUPFAM" id="SSF52129">
    <property type="entry name" value="Caspase-like"/>
    <property type="match status" value="1"/>
</dbReference>
<dbReference type="GO" id="GO:0004197">
    <property type="term" value="F:cysteine-type endopeptidase activity"/>
    <property type="evidence" value="ECO:0007669"/>
    <property type="project" value="InterPro"/>
</dbReference>
<proteinExistence type="predicted"/>
<keyword evidence="2" id="KW-0732">Signal</keyword>
<dbReference type="RefSeq" id="WP_149766065.1">
    <property type="nucleotide sequence ID" value="NZ_FTMK01000015.1"/>
</dbReference>
<feature type="chain" id="PRO_5013043134" evidence="2">
    <location>
        <begin position="20"/>
        <end position="534"/>
    </location>
</feature>
<dbReference type="OrthoDB" id="8092964at2"/>
<name>A0A1N6W223_9RHOB</name>
<dbReference type="GO" id="GO:0006508">
    <property type="term" value="P:proteolysis"/>
    <property type="evidence" value="ECO:0007669"/>
    <property type="project" value="InterPro"/>
</dbReference>
<dbReference type="InterPro" id="IPR011990">
    <property type="entry name" value="TPR-like_helical_dom_sf"/>
</dbReference>
<feature type="signal peptide" evidence="2">
    <location>
        <begin position="1"/>
        <end position="19"/>
    </location>
</feature>
<feature type="domain" description="Peptidoglycan binding-like" evidence="4">
    <location>
        <begin position="354"/>
        <end position="409"/>
    </location>
</feature>
<evidence type="ECO:0000256" key="1">
    <source>
        <dbReference type="SAM" id="MobiDB-lite"/>
    </source>
</evidence>
<evidence type="ECO:0000256" key="2">
    <source>
        <dbReference type="SAM" id="SignalP"/>
    </source>
</evidence>
<dbReference type="Pfam" id="PF00656">
    <property type="entry name" value="Peptidase_C14"/>
    <property type="match status" value="1"/>
</dbReference>
<evidence type="ECO:0000313" key="5">
    <source>
        <dbReference type="EMBL" id="SIQ84045.1"/>
    </source>
</evidence>
<dbReference type="SUPFAM" id="SSF47090">
    <property type="entry name" value="PGBD-like"/>
    <property type="match status" value="1"/>
</dbReference>
<evidence type="ECO:0000259" key="4">
    <source>
        <dbReference type="Pfam" id="PF01471"/>
    </source>
</evidence>
<dbReference type="AlphaFoldDB" id="A0A1N6W223"/>